<name>M5EVV5_9HYPH</name>
<keyword evidence="2" id="KW-1185">Reference proteome</keyword>
<evidence type="ECO:0000313" key="2">
    <source>
        <dbReference type="Proteomes" id="UP000012062"/>
    </source>
</evidence>
<organism evidence="1 2">
    <name type="scientific">Mesorhizobium metallidurans STM 2683</name>
    <dbReference type="NCBI Taxonomy" id="1297569"/>
    <lineage>
        <taxon>Bacteria</taxon>
        <taxon>Pseudomonadati</taxon>
        <taxon>Pseudomonadota</taxon>
        <taxon>Alphaproteobacteria</taxon>
        <taxon>Hyphomicrobiales</taxon>
        <taxon>Phyllobacteriaceae</taxon>
        <taxon>Mesorhizobium</taxon>
    </lineage>
</organism>
<dbReference type="AlphaFoldDB" id="M5EVV5"/>
<sequence length="61" mass="6710">MQLVEEPLGLAHPTLRASRSIASKESGHFLAAVNVRCDALSVDGEQHVRWYRSSDKVEGGF</sequence>
<protein>
    <submittedName>
        <fullName evidence="1">Glutathione-dependent formaldehyde-activating GFA</fullName>
    </submittedName>
</protein>
<evidence type="ECO:0000313" key="1">
    <source>
        <dbReference type="EMBL" id="CCV09149.1"/>
    </source>
</evidence>
<accession>M5EVV5</accession>
<comment type="caution">
    <text evidence="1">The sequence shown here is derived from an EMBL/GenBank/DDBJ whole genome shotgun (WGS) entry which is preliminary data.</text>
</comment>
<proteinExistence type="predicted"/>
<reference evidence="1 2" key="1">
    <citation type="submission" date="2013-02" db="EMBL/GenBank/DDBJ databases">
        <authorList>
            <person name="Genoscope - CEA"/>
        </authorList>
    </citation>
    <scope>NUCLEOTIDE SEQUENCE [LARGE SCALE GENOMIC DNA]</scope>
    <source>
        <strain evidence="1 2">STM 2683</strain>
    </source>
</reference>
<dbReference type="EMBL" id="CAUM01000158">
    <property type="protein sequence ID" value="CCV09149.1"/>
    <property type="molecule type" value="Genomic_DNA"/>
</dbReference>
<dbReference type="Proteomes" id="UP000012062">
    <property type="component" value="Unassembled WGS sequence"/>
</dbReference>
<gene>
    <name evidence="1" type="ORF">MESS2_870002</name>
</gene>